<comment type="function">
    <text evidence="12">Catalyzes the attachment of serine to tRNA(Ser). Is also able to aminoacylate tRNA(Sec) with serine, to form the misacylated tRNA L-seryl-tRNA(Sec), which will be further converted into selenocysteinyl-tRNA(Sec).</text>
</comment>
<feature type="binding site" evidence="12 14">
    <location>
        <begin position="261"/>
        <end position="263"/>
    </location>
    <ligand>
        <name>ATP</name>
        <dbReference type="ChEBI" id="CHEBI:30616"/>
    </ligand>
</feature>
<dbReference type="PRINTS" id="PR00981">
    <property type="entry name" value="TRNASYNTHSER"/>
</dbReference>
<evidence type="ECO:0000256" key="15">
    <source>
        <dbReference type="SAM" id="MobiDB-lite"/>
    </source>
</evidence>
<evidence type="ECO:0000256" key="12">
    <source>
        <dbReference type="HAMAP-Rule" id="MF_00176"/>
    </source>
</evidence>
<feature type="binding site" evidence="12">
    <location>
        <begin position="230"/>
        <end position="232"/>
    </location>
    <ligand>
        <name>L-serine</name>
        <dbReference type="ChEBI" id="CHEBI:33384"/>
    </ligand>
</feature>
<dbReference type="Proteomes" id="UP000671879">
    <property type="component" value="Chromosome"/>
</dbReference>
<reference evidence="18" key="1">
    <citation type="submission" date="2021-04" db="EMBL/GenBank/DDBJ databases">
        <title>A novel Synergistetes isolate from a pyrite-forming mixed culture.</title>
        <authorList>
            <person name="Bunk B."/>
            <person name="Sproer C."/>
            <person name="Spring S."/>
            <person name="Pester M."/>
        </authorList>
    </citation>
    <scope>NUCLEOTIDE SEQUENCE [LARGE SCALE GENOMIC DNA]</scope>
    <source>
        <strain evidence="18">J.5.4.2-T.3.5.2</strain>
    </source>
</reference>
<keyword evidence="6 12" id="KW-0547">Nucleotide-binding</keyword>
<dbReference type="SUPFAM" id="SSF46589">
    <property type="entry name" value="tRNA-binding arm"/>
    <property type="match status" value="1"/>
</dbReference>
<name>A0A9Q7AAH3_9BACT</name>
<dbReference type="Gene3D" id="3.30.930.10">
    <property type="entry name" value="Bira Bifunctional Protein, Domain 2"/>
    <property type="match status" value="1"/>
</dbReference>
<evidence type="ECO:0000256" key="7">
    <source>
        <dbReference type="ARBA" id="ARBA00022840"/>
    </source>
</evidence>
<dbReference type="GO" id="GO:0005737">
    <property type="term" value="C:cytoplasm"/>
    <property type="evidence" value="ECO:0007669"/>
    <property type="project" value="UniProtKB-SubCell"/>
</dbReference>
<dbReference type="SUPFAM" id="SSF55681">
    <property type="entry name" value="Class II aaRS and biotin synthetases"/>
    <property type="match status" value="1"/>
</dbReference>
<dbReference type="Pfam" id="PF00587">
    <property type="entry name" value="tRNA-synt_2b"/>
    <property type="match status" value="1"/>
</dbReference>
<evidence type="ECO:0000256" key="3">
    <source>
        <dbReference type="ARBA" id="ARBA00010728"/>
    </source>
</evidence>
<evidence type="ECO:0000313" key="18">
    <source>
        <dbReference type="Proteomes" id="UP000671879"/>
    </source>
</evidence>
<dbReference type="GO" id="GO:0004828">
    <property type="term" value="F:serine-tRNA ligase activity"/>
    <property type="evidence" value="ECO:0007669"/>
    <property type="project" value="UniProtKB-UniRule"/>
</dbReference>
<dbReference type="CDD" id="cd00770">
    <property type="entry name" value="SerRS_core"/>
    <property type="match status" value="1"/>
</dbReference>
<dbReference type="NCBIfam" id="TIGR00414">
    <property type="entry name" value="serS"/>
    <property type="match status" value="1"/>
</dbReference>
<comment type="domain">
    <text evidence="12">Consists of two distinct domains, a catalytic core and a N-terminal extension that is involved in tRNA binding.</text>
</comment>
<comment type="caution">
    <text evidence="12">Lacks conserved residue(s) required for the propagation of feature annotation.</text>
</comment>
<evidence type="ECO:0000256" key="8">
    <source>
        <dbReference type="ARBA" id="ARBA00022917"/>
    </source>
</evidence>
<comment type="pathway">
    <text evidence="2 12">Aminoacyl-tRNA biosynthesis; selenocysteinyl-tRNA(Sec) biosynthesis; L-seryl-tRNA(Sec) from L-serine and tRNA(Sec): step 1/1.</text>
</comment>
<dbReference type="InterPro" id="IPR002317">
    <property type="entry name" value="Ser-tRNA-ligase_type_1"/>
</dbReference>
<keyword evidence="5 12" id="KW-0436">Ligase</keyword>
<feature type="domain" description="Aminoacyl-transfer RNA synthetases class-II family profile" evidence="16">
    <location>
        <begin position="171"/>
        <end position="409"/>
    </location>
</feature>
<evidence type="ECO:0000256" key="6">
    <source>
        <dbReference type="ARBA" id="ARBA00022741"/>
    </source>
</evidence>
<dbReference type="PANTHER" id="PTHR43697">
    <property type="entry name" value="SERYL-TRNA SYNTHETASE"/>
    <property type="match status" value="1"/>
</dbReference>
<organism evidence="17 18">
    <name type="scientific">Aminithiophilus ramosus</name>
    <dbReference type="NCBI Taxonomy" id="3029084"/>
    <lineage>
        <taxon>Bacteria</taxon>
        <taxon>Thermotogati</taxon>
        <taxon>Synergistota</taxon>
        <taxon>Synergistia</taxon>
        <taxon>Synergistales</taxon>
        <taxon>Aminithiophilaceae</taxon>
        <taxon>Aminithiophilus</taxon>
    </lineage>
</organism>
<evidence type="ECO:0000256" key="9">
    <source>
        <dbReference type="ARBA" id="ARBA00023146"/>
    </source>
</evidence>
<feature type="binding site" evidence="13">
    <location>
        <position position="382"/>
    </location>
    <ligand>
        <name>L-serine</name>
        <dbReference type="ChEBI" id="CHEBI:33384"/>
    </ligand>
</feature>
<dbReference type="InterPro" id="IPR033729">
    <property type="entry name" value="SerRS_core"/>
</dbReference>
<comment type="catalytic activity">
    <reaction evidence="10 12">
        <text>tRNA(Sec) + L-serine + ATP = L-seryl-tRNA(Sec) + AMP + diphosphate + H(+)</text>
        <dbReference type="Rhea" id="RHEA:42580"/>
        <dbReference type="Rhea" id="RHEA-COMP:9742"/>
        <dbReference type="Rhea" id="RHEA-COMP:10128"/>
        <dbReference type="ChEBI" id="CHEBI:15378"/>
        <dbReference type="ChEBI" id="CHEBI:30616"/>
        <dbReference type="ChEBI" id="CHEBI:33019"/>
        <dbReference type="ChEBI" id="CHEBI:33384"/>
        <dbReference type="ChEBI" id="CHEBI:78442"/>
        <dbReference type="ChEBI" id="CHEBI:78533"/>
        <dbReference type="ChEBI" id="CHEBI:456215"/>
        <dbReference type="EC" id="6.1.1.11"/>
    </reaction>
</comment>
<dbReference type="EMBL" id="CP072943">
    <property type="protein sequence ID" value="QTX31214.1"/>
    <property type="molecule type" value="Genomic_DNA"/>
</dbReference>
<evidence type="ECO:0000259" key="16">
    <source>
        <dbReference type="PROSITE" id="PS50862"/>
    </source>
</evidence>
<evidence type="ECO:0000256" key="1">
    <source>
        <dbReference type="ARBA" id="ARBA00004496"/>
    </source>
</evidence>
<evidence type="ECO:0000256" key="4">
    <source>
        <dbReference type="ARBA" id="ARBA00022490"/>
    </source>
</evidence>
<feature type="binding site" evidence="12">
    <location>
        <position position="384"/>
    </location>
    <ligand>
        <name>L-serine</name>
        <dbReference type="ChEBI" id="CHEBI:33384"/>
    </ligand>
</feature>
<evidence type="ECO:0000256" key="10">
    <source>
        <dbReference type="ARBA" id="ARBA00047929"/>
    </source>
</evidence>
<feature type="binding site" evidence="13">
    <location>
        <position position="261"/>
    </location>
    <ligand>
        <name>L-serine</name>
        <dbReference type="ChEBI" id="CHEBI:33384"/>
    </ligand>
</feature>
<keyword evidence="4 12" id="KW-0963">Cytoplasm</keyword>
<dbReference type="HAMAP" id="MF_00176">
    <property type="entry name" value="Ser_tRNA_synth_type1"/>
    <property type="match status" value="1"/>
</dbReference>
<dbReference type="InterPro" id="IPR045864">
    <property type="entry name" value="aa-tRNA-synth_II/BPL/LPL"/>
</dbReference>
<keyword evidence="7 12" id="KW-0067">ATP-binding</keyword>
<comment type="catalytic activity">
    <reaction evidence="11 12">
        <text>tRNA(Ser) + L-serine + ATP = L-seryl-tRNA(Ser) + AMP + diphosphate + H(+)</text>
        <dbReference type="Rhea" id="RHEA:12292"/>
        <dbReference type="Rhea" id="RHEA-COMP:9669"/>
        <dbReference type="Rhea" id="RHEA-COMP:9703"/>
        <dbReference type="ChEBI" id="CHEBI:15378"/>
        <dbReference type="ChEBI" id="CHEBI:30616"/>
        <dbReference type="ChEBI" id="CHEBI:33019"/>
        <dbReference type="ChEBI" id="CHEBI:33384"/>
        <dbReference type="ChEBI" id="CHEBI:78442"/>
        <dbReference type="ChEBI" id="CHEBI:78533"/>
        <dbReference type="ChEBI" id="CHEBI:456215"/>
        <dbReference type="EC" id="6.1.1.11"/>
    </reaction>
</comment>
<proteinExistence type="inferred from homology"/>
<feature type="binding site" evidence="12 13">
    <location>
        <position position="284"/>
    </location>
    <ligand>
        <name>L-serine</name>
        <dbReference type="ChEBI" id="CHEBI:33384"/>
    </ligand>
</feature>
<dbReference type="GO" id="GO:0005524">
    <property type="term" value="F:ATP binding"/>
    <property type="evidence" value="ECO:0007669"/>
    <property type="project" value="UniProtKB-UniRule"/>
</dbReference>
<dbReference type="PIRSF" id="PIRSF001529">
    <property type="entry name" value="Ser-tRNA-synth_IIa"/>
    <property type="match status" value="1"/>
</dbReference>
<dbReference type="PROSITE" id="PS50862">
    <property type="entry name" value="AA_TRNA_LIGASE_II"/>
    <property type="match status" value="1"/>
</dbReference>
<dbReference type="EC" id="6.1.1.11" evidence="12"/>
<dbReference type="PANTHER" id="PTHR43697:SF1">
    <property type="entry name" value="SERINE--TRNA LIGASE"/>
    <property type="match status" value="1"/>
</dbReference>
<accession>A0A9Q7AAH3</accession>
<dbReference type="RefSeq" id="WP_274372358.1">
    <property type="nucleotide sequence ID" value="NZ_CP072943.1"/>
</dbReference>
<dbReference type="AlphaFoldDB" id="A0A9Q7AAH3"/>
<dbReference type="Pfam" id="PF02403">
    <property type="entry name" value="Seryl_tRNA_N"/>
    <property type="match status" value="1"/>
</dbReference>
<evidence type="ECO:0000313" key="17">
    <source>
        <dbReference type="EMBL" id="QTX31214.1"/>
    </source>
</evidence>
<evidence type="ECO:0000256" key="13">
    <source>
        <dbReference type="PIRSR" id="PIRSR001529-1"/>
    </source>
</evidence>
<dbReference type="GO" id="GO:0016260">
    <property type="term" value="P:selenocysteine biosynthetic process"/>
    <property type="evidence" value="ECO:0007669"/>
    <property type="project" value="UniProtKB-UniRule"/>
</dbReference>
<feature type="region of interest" description="Disordered" evidence="15">
    <location>
        <begin position="50"/>
        <end position="70"/>
    </location>
</feature>
<dbReference type="InterPro" id="IPR006195">
    <property type="entry name" value="aa-tRNA-synth_II"/>
</dbReference>
<evidence type="ECO:0000256" key="2">
    <source>
        <dbReference type="ARBA" id="ARBA00005045"/>
    </source>
</evidence>
<dbReference type="InterPro" id="IPR015866">
    <property type="entry name" value="Ser-tRNA-synth_1_N"/>
</dbReference>
<keyword evidence="9 12" id="KW-0030">Aminoacyl-tRNA synthetase</keyword>
<feature type="binding site" evidence="13">
    <location>
        <position position="230"/>
    </location>
    <ligand>
        <name>L-serine</name>
        <dbReference type="ChEBI" id="CHEBI:33384"/>
    </ligand>
</feature>
<sequence length="427" mass="48398">MLDIRWVRENPDSVRQMLENRGTTFPLDDLILLDERRRRLLTEVEELKTRRNQESKSIGEAQSRGEDVEAHKAAVRDISTRIKGLDQEVASVEESQRELIMALPNVPHESVPVGADEEANVEVRRWGTPRSFPFEPKPHWDLGEALGILDFERGVKIAESRFTVLLGLGARLERALMNFMLDLHTGEHGFKEVLPPFLVNSRAMAGTGQLPKFAEDLYRCADDDLWLIPTAEVPLTNLHADEILEESQLPLYYAAYTACFRREAGAHGRDVRGILRQHQFDKVEMVKICHPEKSYEELEHLTACAEKVLQLLEIPYRVVCLSTGDMGFGAAKTYDIEVWIPSQEKYREISSCSNCGDFQARRMNARYRPEGGGRPRFVHTLNGSGIAIGRCLIAVLENYQREDGSVDLPDVLVPYMRGVTRLEPASS</sequence>
<protein>
    <recommendedName>
        <fullName evidence="12">Serine--tRNA ligase</fullName>
        <ecNumber evidence="12">6.1.1.11</ecNumber>
    </recommendedName>
    <alternativeName>
        <fullName evidence="12">Seryl-tRNA synthetase</fullName>
        <shortName evidence="12">SerRS</shortName>
    </alternativeName>
    <alternativeName>
        <fullName evidence="12">Seryl-tRNA(Ser/Sec) synthetase</fullName>
    </alternativeName>
</protein>
<comment type="subunit">
    <text evidence="12">Homodimer. The tRNA molecule binds across the dimer.</text>
</comment>
<evidence type="ECO:0000256" key="14">
    <source>
        <dbReference type="PIRSR" id="PIRSR001529-2"/>
    </source>
</evidence>
<dbReference type="InterPro" id="IPR002314">
    <property type="entry name" value="aa-tRNA-synt_IIb"/>
</dbReference>
<evidence type="ECO:0000256" key="5">
    <source>
        <dbReference type="ARBA" id="ARBA00022598"/>
    </source>
</evidence>
<dbReference type="Gene3D" id="1.10.287.40">
    <property type="entry name" value="Serine-tRNA synthetase, tRNA binding domain"/>
    <property type="match status" value="1"/>
</dbReference>
<gene>
    <name evidence="12 17" type="primary">serS</name>
    <name evidence="17" type="ORF">KAR29_07310</name>
</gene>
<evidence type="ECO:0000256" key="11">
    <source>
        <dbReference type="ARBA" id="ARBA00048823"/>
    </source>
</evidence>
<dbReference type="InterPro" id="IPR010978">
    <property type="entry name" value="tRNA-bd_arm"/>
</dbReference>
<keyword evidence="18" id="KW-1185">Reference proteome</keyword>
<comment type="subcellular location">
    <subcellularLocation>
        <location evidence="1 12">Cytoplasm</location>
    </subcellularLocation>
</comment>
<comment type="similarity">
    <text evidence="3 12">Belongs to the class-II aminoacyl-tRNA synthetase family. Type-1 seryl-tRNA synthetase subfamily.</text>
</comment>
<dbReference type="GO" id="GO:0006434">
    <property type="term" value="P:seryl-tRNA aminoacylation"/>
    <property type="evidence" value="ECO:0007669"/>
    <property type="project" value="UniProtKB-UniRule"/>
</dbReference>
<dbReference type="InterPro" id="IPR042103">
    <property type="entry name" value="SerRS_1_N_sf"/>
</dbReference>
<feature type="binding site" evidence="12 14">
    <location>
        <begin position="348"/>
        <end position="351"/>
    </location>
    <ligand>
        <name>ATP</name>
        <dbReference type="ChEBI" id="CHEBI:30616"/>
    </ligand>
</feature>
<keyword evidence="8 12" id="KW-0648">Protein biosynthesis</keyword>
<dbReference type="KEGG" id="aram:KAR29_07310"/>